<evidence type="ECO:0000313" key="2">
    <source>
        <dbReference type="Proteomes" id="UP000502699"/>
    </source>
</evidence>
<dbReference type="Gene3D" id="3.10.450.40">
    <property type="match status" value="1"/>
</dbReference>
<sequence length="105" mass="11649">MLLAGLLGLLSPLSLAHEPPSDRPWDHDHEEARAARTRGEIRPIAEILHGVQAQFPGQLLDVELKKGKKGRPWVYELKLLTADGRRLELAVDACNGRVLKLGDED</sequence>
<organism evidence="1 2">
    <name type="scientific">Caldichromatium japonicum</name>
    <dbReference type="NCBI Taxonomy" id="2699430"/>
    <lineage>
        <taxon>Bacteria</taxon>
        <taxon>Pseudomonadati</taxon>
        <taxon>Pseudomonadota</taxon>
        <taxon>Gammaproteobacteria</taxon>
        <taxon>Chromatiales</taxon>
        <taxon>Chromatiaceae</taxon>
        <taxon>Caldichromatium</taxon>
    </lineage>
</organism>
<accession>A0A6G7VG71</accession>
<dbReference type="EMBL" id="CP048029">
    <property type="protein sequence ID" value="QIK39021.1"/>
    <property type="molecule type" value="Genomic_DNA"/>
</dbReference>
<reference evidence="2" key="1">
    <citation type="submission" date="2020-01" db="EMBL/GenBank/DDBJ databases">
        <title>Caldichromatium gen. nov., sp. nov., a thermophilic purple sulfur bacterium member of the family Chromatiaceae isolated from Nakabusa hot spring, Japan.</title>
        <authorList>
            <person name="Saini M.K."/>
            <person name="Hanada S."/>
            <person name="Tank M."/>
        </authorList>
    </citation>
    <scope>NUCLEOTIDE SEQUENCE [LARGE SCALE GENOMIC DNA]</scope>
    <source>
        <strain evidence="2">No.7</strain>
    </source>
</reference>
<proteinExistence type="predicted"/>
<evidence type="ECO:0000313" key="1">
    <source>
        <dbReference type="EMBL" id="QIK39021.1"/>
    </source>
</evidence>
<dbReference type="Proteomes" id="UP000502699">
    <property type="component" value="Chromosome"/>
</dbReference>
<dbReference type="AlphaFoldDB" id="A0A6G7VG71"/>
<gene>
    <name evidence="1" type="ORF">GWK36_00085</name>
</gene>
<dbReference type="KEGG" id="cjap:GWK36_00085"/>
<name>A0A6G7VG71_9GAMM</name>
<protein>
    <submittedName>
        <fullName evidence="1">Peptidase</fullName>
    </submittedName>
</protein>
<keyword evidence="2" id="KW-1185">Reference proteome</keyword>